<protein>
    <recommendedName>
        <fullName evidence="4">RsdA/BaiN/AoA(So)-like insert domain-containing protein</fullName>
    </recommendedName>
</protein>
<evidence type="ECO:0000313" key="5">
    <source>
        <dbReference type="EMBL" id="EMJ82099.1"/>
    </source>
</evidence>
<dbReference type="Gene3D" id="3.50.50.60">
    <property type="entry name" value="FAD/NAD(P)-binding domain"/>
    <property type="match status" value="1"/>
</dbReference>
<name>M6BRG5_LEPBO</name>
<evidence type="ECO:0000256" key="1">
    <source>
        <dbReference type="ARBA" id="ARBA00001974"/>
    </source>
</evidence>
<proteinExistence type="predicted"/>
<dbReference type="InterPro" id="IPR023166">
    <property type="entry name" value="BaiN-like_dom_sf"/>
</dbReference>
<dbReference type="Gene3D" id="2.40.30.10">
    <property type="entry name" value="Translation factors"/>
    <property type="match status" value="1"/>
</dbReference>
<dbReference type="AlphaFoldDB" id="M6BRG5"/>
<dbReference type="InterPro" id="IPR055178">
    <property type="entry name" value="RsdA/BaiN/AoA(So)-like_dom"/>
</dbReference>
<dbReference type="PANTHER" id="PTHR42887:SF2">
    <property type="entry name" value="OS12G0638800 PROTEIN"/>
    <property type="match status" value="1"/>
</dbReference>
<reference evidence="5 6" key="1">
    <citation type="submission" date="2013-01" db="EMBL/GenBank/DDBJ databases">
        <authorList>
            <person name="Harkins D.M."/>
            <person name="Durkin A.S."/>
            <person name="Brinkac L.M."/>
            <person name="Haft D.H."/>
            <person name="Selengut J.D."/>
            <person name="Sanka R."/>
            <person name="DePew J."/>
            <person name="Purushe J."/>
            <person name="Galloway R.L."/>
            <person name="Vinetz J.M."/>
            <person name="Sutton G.G."/>
            <person name="Nierman W.C."/>
            <person name="Fouts D.E."/>
        </authorList>
    </citation>
    <scope>NUCLEOTIDE SEQUENCE [LARGE SCALE GENOMIC DNA]</scope>
    <source>
        <strain evidence="5 6">Sponselee CDC</strain>
    </source>
</reference>
<gene>
    <name evidence="5" type="ORF">LEP1GSC016_2697</name>
</gene>
<dbReference type="Proteomes" id="UP000011873">
    <property type="component" value="Unassembled WGS sequence"/>
</dbReference>
<dbReference type="InterPro" id="IPR004792">
    <property type="entry name" value="BaiN-like"/>
</dbReference>
<dbReference type="EMBL" id="ANMU01000071">
    <property type="protein sequence ID" value="EMJ82099.1"/>
    <property type="molecule type" value="Genomic_DNA"/>
</dbReference>
<evidence type="ECO:0000259" key="4">
    <source>
        <dbReference type="Pfam" id="PF22780"/>
    </source>
</evidence>
<evidence type="ECO:0000256" key="3">
    <source>
        <dbReference type="ARBA" id="ARBA00022827"/>
    </source>
</evidence>
<evidence type="ECO:0000256" key="2">
    <source>
        <dbReference type="ARBA" id="ARBA00022630"/>
    </source>
</evidence>
<accession>M6BRG5</accession>
<dbReference type="InterPro" id="IPR036188">
    <property type="entry name" value="FAD/NAD-bd_sf"/>
</dbReference>
<feature type="domain" description="RsdA/BaiN/AoA(So)-like insert" evidence="4">
    <location>
        <begin position="56"/>
        <end position="139"/>
    </location>
</feature>
<dbReference type="SUPFAM" id="SSF160996">
    <property type="entry name" value="HI0933 insert domain-like"/>
    <property type="match status" value="1"/>
</dbReference>
<dbReference type="Gene3D" id="1.10.8.260">
    <property type="entry name" value="HI0933 insert domain-like"/>
    <property type="match status" value="1"/>
</dbReference>
<dbReference type="PANTHER" id="PTHR42887">
    <property type="entry name" value="OS12G0638800 PROTEIN"/>
    <property type="match status" value="1"/>
</dbReference>
<dbReference type="Pfam" id="PF22780">
    <property type="entry name" value="HI0933_like_1st"/>
    <property type="match status" value="1"/>
</dbReference>
<comment type="caution">
    <text evidence="5">The sequence shown here is derived from an EMBL/GenBank/DDBJ whole genome shotgun (WGS) entry which is preliminary data.</text>
</comment>
<keyword evidence="3" id="KW-0274">FAD</keyword>
<sequence length="185" mass="20992">MGVEIHSVKPLPNSKFQIKFKNEDTLEFNKILFATGSGRKAWNWLLALGHTISDPVPSLFTFKIVDPRLENLSGLTFEKTECSLTEFGYSQLGSLLVTHWGASGPAILKLSAKGARELFNKEYETTLRIDFVPGIKKDEGRKGKRASSLQIHFQHARFRNSKKILGKNIRNSFYRSIQKVVRLIL</sequence>
<comment type="cofactor">
    <cofactor evidence="1">
        <name>FAD</name>
        <dbReference type="ChEBI" id="CHEBI:57692"/>
    </cofactor>
</comment>
<dbReference type="PATRIC" id="fig|1218567.3.peg.1805"/>
<evidence type="ECO:0000313" key="6">
    <source>
        <dbReference type="Proteomes" id="UP000011873"/>
    </source>
</evidence>
<organism evidence="5 6">
    <name type="scientific">Leptospira borgpetersenii serovar Hardjo-bovis str. Sponselee</name>
    <dbReference type="NCBI Taxonomy" id="1303729"/>
    <lineage>
        <taxon>Bacteria</taxon>
        <taxon>Pseudomonadati</taxon>
        <taxon>Spirochaetota</taxon>
        <taxon>Spirochaetia</taxon>
        <taxon>Leptospirales</taxon>
        <taxon>Leptospiraceae</taxon>
        <taxon>Leptospira</taxon>
    </lineage>
</organism>
<keyword evidence="2" id="KW-0285">Flavoprotein</keyword>